<protein>
    <submittedName>
        <fullName evidence="1">Uncharacterized protein</fullName>
    </submittedName>
</protein>
<comment type="caution">
    <text evidence="1">The sequence shown here is derived from an EMBL/GenBank/DDBJ whole genome shotgun (WGS) entry which is preliminary data.</text>
</comment>
<sequence length="100" mass="11448">MHLNWETRCAEGFQAGASCKNSSSDQRMEEESTAVLRTRRTFFIRVGHLREVRNRTSYQKREASISGYDGRKREEVAAVLLKRGGAAVLKKKKKLSMMLI</sequence>
<keyword evidence="2" id="KW-1185">Reference proteome</keyword>
<evidence type="ECO:0000313" key="1">
    <source>
        <dbReference type="EMBL" id="KAH7434136.1"/>
    </source>
</evidence>
<name>A0A8T2UJU9_CERRI</name>
<evidence type="ECO:0000313" key="2">
    <source>
        <dbReference type="Proteomes" id="UP000825935"/>
    </source>
</evidence>
<dbReference type="Proteomes" id="UP000825935">
    <property type="component" value="Chromosome 6"/>
</dbReference>
<dbReference type="EMBL" id="CM035411">
    <property type="protein sequence ID" value="KAH7434136.1"/>
    <property type="molecule type" value="Genomic_DNA"/>
</dbReference>
<organism evidence="1 2">
    <name type="scientific">Ceratopteris richardii</name>
    <name type="common">Triangle waterfern</name>
    <dbReference type="NCBI Taxonomy" id="49495"/>
    <lineage>
        <taxon>Eukaryota</taxon>
        <taxon>Viridiplantae</taxon>
        <taxon>Streptophyta</taxon>
        <taxon>Embryophyta</taxon>
        <taxon>Tracheophyta</taxon>
        <taxon>Polypodiopsida</taxon>
        <taxon>Polypodiidae</taxon>
        <taxon>Polypodiales</taxon>
        <taxon>Pteridineae</taxon>
        <taxon>Pteridaceae</taxon>
        <taxon>Parkerioideae</taxon>
        <taxon>Ceratopteris</taxon>
    </lineage>
</organism>
<proteinExistence type="predicted"/>
<reference evidence="1" key="1">
    <citation type="submission" date="2021-08" db="EMBL/GenBank/DDBJ databases">
        <title>WGS assembly of Ceratopteris richardii.</title>
        <authorList>
            <person name="Marchant D.B."/>
            <person name="Chen G."/>
            <person name="Jenkins J."/>
            <person name="Shu S."/>
            <person name="Leebens-Mack J."/>
            <person name="Grimwood J."/>
            <person name="Schmutz J."/>
            <person name="Soltis P."/>
            <person name="Soltis D."/>
            <person name="Chen Z.-H."/>
        </authorList>
    </citation>
    <scope>NUCLEOTIDE SEQUENCE</scope>
    <source>
        <strain evidence="1">Whitten #5841</strain>
        <tissue evidence="1">Leaf</tissue>
    </source>
</reference>
<accession>A0A8T2UJU9</accession>
<gene>
    <name evidence="1" type="ORF">KP509_06G001700</name>
</gene>
<dbReference type="AlphaFoldDB" id="A0A8T2UJU9"/>